<organism evidence="1 2">
    <name type="scientific">Brevibacterium antiquum</name>
    <dbReference type="NCBI Taxonomy" id="234835"/>
    <lineage>
        <taxon>Bacteria</taxon>
        <taxon>Bacillati</taxon>
        <taxon>Actinomycetota</taxon>
        <taxon>Actinomycetes</taxon>
        <taxon>Micrococcales</taxon>
        <taxon>Brevibacteriaceae</taxon>
        <taxon>Brevibacterium</taxon>
    </lineage>
</organism>
<keyword evidence="2" id="KW-1185">Reference proteome</keyword>
<protein>
    <submittedName>
        <fullName evidence="1">Uncharacterized protein</fullName>
    </submittedName>
</protein>
<evidence type="ECO:0000313" key="1">
    <source>
        <dbReference type="EMBL" id="SMY01852.1"/>
    </source>
</evidence>
<evidence type="ECO:0000313" key="2">
    <source>
        <dbReference type="Proteomes" id="UP000234342"/>
    </source>
</evidence>
<reference evidence="2" key="1">
    <citation type="submission" date="2017-03" db="EMBL/GenBank/DDBJ databases">
        <authorList>
            <person name="Monnet C."/>
        </authorList>
    </citation>
    <scope>NUCLEOTIDE SEQUENCE [LARGE SCALE GENOMIC DNA]</scope>
    <source>
        <strain evidence="2">P10</strain>
    </source>
</reference>
<dbReference type="RefSeq" id="WP_180957501.1">
    <property type="nucleotide sequence ID" value="NZ_FXZE01000025.1"/>
</dbReference>
<sequence>MAEGQRIREYVERFAPSRAAAIQNPTEHYSAMFAELVSRRSQVIADLEPEGVQPSAEERANPLLLIGKSRANRRQAEEIAWQEVVLDRYPPEVDESGSPLDD</sequence>
<gene>
    <name evidence="1" type="ORF">BANT10_03321</name>
</gene>
<dbReference type="AlphaFoldDB" id="A0A2H1KRJ3"/>
<proteinExistence type="predicted"/>
<name>A0A2H1KRJ3_9MICO</name>
<dbReference type="Proteomes" id="UP000234342">
    <property type="component" value="Unassembled WGS sequence"/>
</dbReference>
<dbReference type="EMBL" id="FXZE01000025">
    <property type="protein sequence ID" value="SMY01852.1"/>
    <property type="molecule type" value="Genomic_DNA"/>
</dbReference>
<accession>A0A2H1KRJ3</accession>